<dbReference type="Pfam" id="PF16087">
    <property type="entry name" value="DUF4817"/>
    <property type="match status" value="1"/>
</dbReference>
<dbReference type="Proteomes" id="UP000053097">
    <property type="component" value="Unassembled WGS sequence"/>
</dbReference>
<dbReference type="OrthoDB" id="7699088at2759"/>
<organism evidence="2 3">
    <name type="scientific">Ooceraea biroi</name>
    <name type="common">Clonal raider ant</name>
    <name type="synonym">Cerapachys biroi</name>
    <dbReference type="NCBI Taxonomy" id="2015173"/>
    <lineage>
        <taxon>Eukaryota</taxon>
        <taxon>Metazoa</taxon>
        <taxon>Ecdysozoa</taxon>
        <taxon>Arthropoda</taxon>
        <taxon>Hexapoda</taxon>
        <taxon>Insecta</taxon>
        <taxon>Pterygota</taxon>
        <taxon>Neoptera</taxon>
        <taxon>Endopterygota</taxon>
        <taxon>Hymenoptera</taxon>
        <taxon>Apocrita</taxon>
        <taxon>Aculeata</taxon>
        <taxon>Formicoidea</taxon>
        <taxon>Formicidae</taxon>
        <taxon>Dorylinae</taxon>
        <taxon>Ooceraea</taxon>
    </lineage>
</organism>
<dbReference type="PANTHER" id="PTHR47326">
    <property type="entry name" value="TRANSPOSABLE ELEMENT TC3 TRANSPOSASE-LIKE PROTEIN"/>
    <property type="match status" value="1"/>
</dbReference>
<feature type="domain" description="DUF4817" evidence="1">
    <location>
        <begin position="14"/>
        <end position="57"/>
    </location>
</feature>
<accession>A0A026WC01</accession>
<protein>
    <recommendedName>
        <fullName evidence="1">DUF4817 domain-containing protein</fullName>
    </recommendedName>
</protein>
<gene>
    <name evidence="2" type="ORF">X777_06941</name>
</gene>
<name>A0A026WC01_OOCBI</name>
<evidence type="ECO:0000259" key="1">
    <source>
        <dbReference type="Pfam" id="PF16087"/>
    </source>
</evidence>
<dbReference type="EMBL" id="KK107279">
    <property type="protein sequence ID" value="EZA53585.1"/>
    <property type="molecule type" value="Genomic_DNA"/>
</dbReference>
<dbReference type="InterPro" id="IPR032135">
    <property type="entry name" value="DUF4817"/>
</dbReference>
<proteinExistence type="predicted"/>
<reference evidence="2 3" key="1">
    <citation type="journal article" date="2014" name="Curr. Biol.">
        <title>The genome of the clonal raider ant Cerapachys biroi.</title>
        <authorList>
            <person name="Oxley P.R."/>
            <person name="Ji L."/>
            <person name="Fetter-Pruneda I."/>
            <person name="McKenzie S.K."/>
            <person name="Li C."/>
            <person name="Hu H."/>
            <person name="Zhang G."/>
            <person name="Kronauer D.J."/>
        </authorList>
    </citation>
    <scope>NUCLEOTIDE SEQUENCE [LARGE SCALE GENOMIC DNA]</scope>
</reference>
<dbReference type="AlphaFoldDB" id="A0A026WC01"/>
<dbReference type="PANTHER" id="PTHR47326:SF1">
    <property type="entry name" value="HTH PSQ-TYPE DOMAIN-CONTAINING PROTEIN"/>
    <property type="match status" value="1"/>
</dbReference>
<keyword evidence="3" id="KW-1185">Reference proteome</keyword>
<evidence type="ECO:0000313" key="3">
    <source>
        <dbReference type="Proteomes" id="UP000053097"/>
    </source>
</evidence>
<evidence type="ECO:0000313" key="2">
    <source>
        <dbReference type="EMBL" id="EZA53585.1"/>
    </source>
</evidence>
<sequence length="227" mass="26757">MPAFSFQELADIHFYYGRANGNALAARRLYSEAFPNRRLPYHTTFTRIHQHLREHGKFEISRNNAGRDRVVRTPQIEELYTVFRKLLQQIRGELQIPCKFQNQPYGEYYTTTNNILTISNCARNPQFMSLILFTDKAQFARDGIQNFHNSHIWAVENPHAVQQSKHQQRLDFLEHGLQNLLEEVPLRIHQEDVIKTTPGIFERVRQSMRRRIDACIAARGGHFEHFL</sequence>